<keyword evidence="1" id="KW-0472">Membrane</keyword>
<accession>A0A1K2H3N5</accession>
<dbReference type="EMBL" id="FPKS01000001">
    <property type="protein sequence ID" value="SFZ70154.1"/>
    <property type="molecule type" value="Genomic_DNA"/>
</dbReference>
<protein>
    <submittedName>
        <fullName evidence="3">Uncharacterized protein</fullName>
    </submittedName>
</protein>
<keyword evidence="5" id="KW-1185">Reference proteome</keyword>
<feature type="transmembrane region" description="Helical" evidence="1">
    <location>
        <begin position="80"/>
        <end position="101"/>
    </location>
</feature>
<dbReference type="STRING" id="1122154.SAMN02746068_00089"/>
<evidence type="ECO:0000313" key="5">
    <source>
        <dbReference type="Proteomes" id="UP000218979"/>
    </source>
</evidence>
<evidence type="ECO:0000313" key="2">
    <source>
        <dbReference type="EMBL" id="PCS04407.1"/>
    </source>
</evidence>
<feature type="transmembrane region" description="Helical" evidence="1">
    <location>
        <begin position="41"/>
        <end position="60"/>
    </location>
</feature>
<evidence type="ECO:0000313" key="3">
    <source>
        <dbReference type="EMBL" id="SFZ70154.1"/>
    </source>
</evidence>
<dbReference type="EMBL" id="JXJT01000003">
    <property type="protein sequence ID" value="PCS04407.1"/>
    <property type="molecule type" value="Genomic_DNA"/>
</dbReference>
<name>A0A1K2H3N5_9LACT</name>
<gene>
    <name evidence="2" type="ORF">RR45_GL001341</name>
    <name evidence="3" type="ORF">SAMN02746068_00089</name>
</gene>
<dbReference type="RefSeq" id="WP_143188702.1">
    <property type="nucleotide sequence ID" value="NZ_FPKS01000001.1"/>
</dbReference>
<reference evidence="3 4" key="2">
    <citation type="submission" date="2016-11" db="EMBL/GenBank/DDBJ databases">
        <authorList>
            <person name="Jaros S."/>
            <person name="Januszkiewicz K."/>
            <person name="Wedrychowicz H."/>
        </authorList>
    </citation>
    <scope>NUCLEOTIDE SEQUENCE [LARGE SCALE GENOMIC DNA]</scope>
    <source>
        <strain evidence="3 4">DSM 22330</strain>
    </source>
</reference>
<dbReference type="OrthoDB" id="9924749at2"/>
<dbReference type="Proteomes" id="UP000185655">
    <property type="component" value="Unassembled WGS sequence"/>
</dbReference>
<dbReference type="AlphaFoldDB" id="A0A1K2H3N5"/>
<proteinExistence type="predicted"/>
<organism evidence="3 4">
    <name type="scientific">Pseudolactococcus chungangensis CAU 28 = DSM 22330</name>
    <dbReference type="NCBI Taxonomy" id="1122154"/>
    <lineage>
        <taxon>Bacteria</taxon>
        <taxon>Bacillati</taxon>
        <taxon>Bacillota</taxon>
        <taxon>Bacilli</taxon>
        <taxon>Lactobacillales</taxon>
        <taxon>Streptococcaceae</taxon>
        <taxon>Pseudolactococcus</taxon>
    </lineage>
</organism>
<evidence type="ECO:0000256" key="1">
    <source>
        <dbReference type="SAM" id="Phobius"/>
    </source>
</evidence>
<sequence length="228" mass="26827">MMEKLNDLDYFNTSIILLRRLEKVAYARNERLRIFHEKTRAIRAITAGILASILPTVFWITALTSLEVSIFDVQVPGAFMIRLIGLLVTTASLIILPYFFIHMIWRQPLFRAFSYLFEKKVKHQLFSDIEKIDEKANHIISQQVFKKPRVPDHYLSVEYLTLLEKYIASGKAKTVSETVDYLKSELEHRFYFSSSESHQTLLQKEKDYLTDEKVNLVKRIEKEEEIYG</sequence>
<keyword evidence="1" id="KW-0812">Transmembrane</keyword>
<dbReference type="Proteomes" id="UP000218979">
    <property type="component" value="Unassembled WGS sequence"/>
</dbReference>
<reference evidence="2 5" key="1">
    <citation type="submission" date="2014-12" db="EMBL/GenBank/DDBJ databases">
        <title>Draft genome sequences of 10 type strains of Lactococcus.</title>
        <authorList>
            <person name="Sun Z."/>
            <person name="Zhong Z."/>
            <person name="Liu W."/>
            <person name="Zhang W."/>
            <person name="Zhang H."/>
        </authorList>
    </citation>
    <scope>NUCLEOTIDE SEQUENCE [LARGE SCALE GENOMIC DNA]</scope>
    <source>
        <strain evidence="2 5">DSM 22330</strain>
    </source>
</reference>
<evidence type="ECO:0000313" key="4">
    <source>
        <dbReference type="Proteomes" id="UP000185655"/>
    </source>
</evidence>
<keyword evidence="1" id="KW-1133">Transmembrane helix</keyword>